<dbReference type="GO" id="GO:0005576">
    <property type="term" value="C:extracellular region"/>
    <property type="evidence" value="ECO:0007669"/>
    <property type="project" value="UniProtKB-SubCell"/>
</dbReference>
<dbReference type="OrthoDB" id="6489092at2759"/>
<evidence type="ECO:0000256" key="3">
    <source>
        <dbReference type="ARBA" id="ARBA00006370"/>
    </source>
</evidence>
<keyword evidence="7" id="KW-0732">Signal</keyword>
<evidence type="ECO:0000256" key="1">
    <source>
        <dbReference type="ARBA" id="ARBA00002053"/>
    </source>
</evidence>
<evidence type="ECO:0000313" key="10">
    <source>
        <dbReference type="Proteomes" id="UP001152795"/>
    </source>
</evidence>
<dbReference type="AlphaFoldDB" id="A0A6S7GGN9"/>
<evidence type="ECO:0000256" key="5">
    <source>
        <dbReference type="ARBA" id="ARBA00022448"/>
    </source>
</evidence>
<comment type="similarity">
    <text evidence="3">Belongs to the NPC2 family.</text>
</comment>
<keyword evidence="10" id="KW-1185">Reference proteome</keyword>
<comment type="subcellular location">
    <subcellularLocation>
        <location evidence="2">Secreted</location>
    </subcellularLocation>
</comment>
<dbReference type="PANTHER" id="PTHR11306:SF0">
    <property type="entry name" value="PHOSPHATIDYLGLYCEROL_PHOSPHATIDYLINOSITOL TRANSFER PROTEIN"/>
    <property type="match status" value="1"/>
</dbReference>
<dbReference type="InterPro" id="IPR003172">
    <property type="entry name" value="ML_dom"/>
</dbReference>
<evidence type="ECO:0000313" key="9">
    <source>
        <dbReference type="EMBL" id="CAB3988672.1"/>
    </source>
</evidence>
<comment type="caution">
    <text evidence="9">The sequence shown here is derived from an EMBL/GenBank/DDBJ whole genome shotgun (WGS) entry which is preliminary data.</text>
</comment>
<organism evidence="9 10">
    <name type="scientific">Paramuricea clavata</name>
    <name type="common">Red gorgonian</name>
    <name type="synonym">Violescent sea-whip</name>
    <dbReference type="NCBI Taxonomy" id="317549"/>
    <lineage>
        <taxon>Eukaryota</taxon>
        <taxon>Metazoa</taxon>
        <taxon>Cnidaria</taxon>
        <taxon>Anthozoa</taxon>
        <taxon>Octocorallia</taxon>
        <taxon>Malacalcyonacea</taxon>
        <taxon>Plexauridae</taxon>
        <taxon>Paramuricea</taxon>
    </lineage>
</organism>
<evidence type="ECO:0000256" key="8">
    <source>
        <dbReference type="ARBA" id="ARBA00023055"/>
    </source>
</evidence>
<name>A0A6S7GGN9_PARCT</name>
<dbReference type="InterPro" id="IPR039670">
    <property type="entry name" value="NPC2-like"/>
</dbReference>
<evidence type="ECO:0000256" key="7">
    <source>
        <dbReference type="ARBA" id="ARBA00022729"/>
    </source>
</evidence>
<dbReference type="InterPro" id="IPR014756">
    <property type="entry name" value="Ig_E-set"/>
</dbReference>
<dbReference type="EMBL" id="CACRXK020001362">
    <property type="protein sequence ID" value="CAB3988672.1"/>
    <property type="molecule type" value="Genomic_DNA"/>
</dbReference>
<gene>
    <name evidence="9" type="ORF">PACLA_8A032964</name>
</gene>
<dbReference type="FunFam" id="2.60.40.770:FF:000001">
    <property type="entry name" value="NPC intracellular cholesterol transporter 2"/>
    <property type="match status" value="1"/>
</dbReference>
<dbReference type="SUPFAM" id="SSF81296">
    <property type="entry name" value="E set domains"/>
    <property type="match status" value="1"/>
</dbReference>
<comment type="subunit">
    <text evidence="4">Monomer.</text>
</comment>
<keyword evidence="5" id="KW-0813">Transport</keyword>
<proteinExistence type="inferred from homology"/>
<keyword evidence="6" id="KW-0964">Secreted</keyword>
<dbReference type="Pfam" id="PF02221">
    <property type="entry name" value="E1_DerP2_DerF2"/>
    <property type="match status" value="1"/>
</dbReference>
<accession>A0A6S7GGN9</accession>
<keyword evidence="8" id="KW-0445">Lipid transport</keyword>
<dbReference type="PANTHER" id="PTHR11306">
    <property type="entry name" value="NIEMANN PICK TYPE C2 PROTEIN NPC2-RELATED"/>
    <property type="match status" value="1"/>
</dbReference>
<dbReference type="Proteomes" id="UP001152795">
    <property type="component" value="Unassembled WGS sequence"/>
</dbReference>
<reference evidence="9" key="1">
    <citation type="submission" date="2020-04" db="EMBL/GenBank/DDBJ databases">
        <authorList>
            <person name="Alioto T."/>
            <person name="Alioto T."/>
            <person name="Gomez Garrido J."/>
        </authorList>
    </citation>
    <scope>NUCLEOTIDE SEQUENCE</scope>
    <source>
        <strain evidence="9">A484AB</strain>
    </source>
</reference>
<comment type="function">
    <text evidence="1">Catalyzes the intermembrane transfer of phosphatidylglycerol and phosphatidylinositol.</text>
</comment>
<evidence type="ECO:0000256" key="6">
    <source>
        <dbReference type="ARBA" id="ARBA00022525"/>
    </source>
</evidence>
<dbReference type="GO" id="GO:0032934">
    <property type="term" value="F:sterol binding"/>
    <property type="evidence" value="ECO:0007669"/>
    <property type="project" value="InterPro"/>
</dbReference>
<sequence>MASKFLFLLMCAIAVEKSTALVLDTKDCGSVLGKFSNFDLNCNEGSTAELCKISPGKKYTGTLKLTPNTVINNGTIILHAIFGKTTLPFPFPDNDLCKDHNIHCPLKADTEVTVSLTLAVPSFAPQVNLVAKIEFQSNVNGKVKDLACIEFLGSIHS</sequence>
<protein>
    <submittedName>
        <fullName evidence="9">Uncharacterized protein</fullName>
    </submittedName>
</protein>
<dbReference type="SMART" id="SM00737">
    <property type="entry name" value="ML"/>
    <property type="match status" value="1"/>
</dbReference>
<dbReference type="Gene3D" id="2.60.40.770">
    <property type="match status" value="1"/>
</dbReference>
<evidence type="ECO:0000256" key="2">
    <source>
        <dbReference type="ARBA" id="ARBA00004613"/>
    </source>
</evidence>
<evidence type="ECO:0000256" key="4">
    <source>
        <dbReference type="ARBA" id="ARBA00011245"/>
    </source>
</evidence>
<dbReference type="GO" id="GO:0015918">
    <property type="term" value="P:sterol transport"/>
    <property type="evidence" value="ECO:0007669"/>
    <property type="project" value="InterPro"/>
</dbReference>